<accession>A0A6U4RA81</accession>
<reference evidence="1" key="1">
    <citation type="submission" date="2021-01" db="EMBL/GenBank/DDBJ databases">
        <authorList>
            <person name="Corre E."/>
            <person name="Pelletier E."/>
            <person name="Niang G."/>
            <person name="Scheremetjew M."/>
            <person name="Finn R."/>
            <person name="Kale V."/>
            <person name="Holt S."/>
            <person name="Cochrane G."/>
            <person name="Meng A."/>
            <person name="Brown T."/>
            <person name="Cohen L."/>
        </authorList>
    </citation>
    <scope>NUCLEOTIDE SEQUENCE</scope>
    <source>
        <strain evidence="1">CCAP 1951/1</strain>
    </source>
</reference>
<protein>
    <submittedName>
        <fullName evidence="1">Uncharacterized protein</fullName>
    </submittedName>
</protein>
<dbReference type="AlphaFoldDB" id="A0A6U4RA81"/>
<evidence type="ECO:0000313" key="1">
    <source>
        <dbReference type="EMBL" id="CAD9107934.1"/>
    </source>
</evidence>
<name>A0A6U4RA81_NEODS</name>
<proteinExistence type="predicted"/>
<gene>
    <name evidence="1" type="ORF">NDES1114_LOCUS10678</name>
    <name evidence="2" type="ORF">NDES1114_LOCUS10679</name>
</gene>
<dbReference type="EMBL" id="HBGF01016253">
    <property type="protein sequence ID" value="CAD9107935.1"/>
    <property type="molecule type" value="Transcribed_RNA"/>
</dbReference>
<sequence>MPSGAHDLVWTALLDECARRAGSGDRQESQLSLDVSAALLSRFVERRRPAGGYSDSELELLRDWTVACVNQLLELPPPEWQTREVKRIATAVRLMHGTETSLAQRLQRAADASLANRWNVKKTIHDALSPKPRADAAHP</sequence>
<organism evidence="1">
    <name type="scientific">Neobodo designis</name>
    <name type="common">Flagellated protozoan</name>
    <name type="synonym">Bodo designis</name>
    <dbReference type="NCBI Taxonomy" id="312471"/>
    <lineage>
        <taxon>Eukaryota</taxon>
        <taxon>Discoba</taxon>
        <taxon>Euglenozoa</taxon>
        <taxon>Kinetoplastea</taxon>
        <taxon>Metakinetoplastina</taxon>
        <taxon>Neobodonida</taxon>
        <taxon>Neobodo</taxon>
    </lineage>
</organism>
<evidence type="ECO:0000313" key="2">
    <source>
        <dbReference type="EMBL" id="CAD9107935.1"/>
    </source>
</evidence>
<dbReference type="EMBL" id="HBGF01016252">
    <property type="protein sequence ID" value="CAD9107934.1"/>
    <property type="molecule type" value="Transcribed_RNA"/>
</dbReference>